<dbReference type="PANTHER" id="PTHR30199:SF0">
    <property type="entry name" value="INNER MEMBRANE PROTEIN YDCO"/>
    <property type="match status" value="1"/>
</dbReference>
<sequence length="389" mass="39058">MVGSFSLKALAAGLLVAFVGFASSFAIVVEGLKGVGASPQEAASGLMALSVTMGVCAVYLSLKTGMPISIAWSTPGAAFLATVGTLEGGFSAAVGAFLATAVLIVLAGFWKTLGRAISRIPAPIASAMLAGVVLPLCLAPFQAISEFPAVGLSVVAAFLIVARINRLLAMPAAVAAAAIAIAFGSDAAGIAGISLWSDPVIVIPTFTLQAMIGITIPLFIITMASQNITGIAVLNSFGYRPDPGSMFRWTGLFSVFAAPFGGHGVNLAAITAAICAGEDAHPDPKRRYWAAVVAGIAYVALGLTAGAAVAFMSVAPPLLITAVAGLALLGALGGALAAALKRDETREAALVTFLVTASGVTFFGIGGAFWGLLAGAALYLWDTRKELAG</sequence>
<feature type="transmembrane region" description="Helical" evidence="1">
    <location>
        <begin position="122"/>
        <end position="141"/>
    </location>
</feature>
<dbReference type="EMBL" id="NPEV01000103">
    <property type="protein sequence ID" value="RAI23096.1"/>
    <property type="molecule type" value="Genomic_DNA"/>
</dbReference>
<feature type="transmembrane region" description="Helical" evidence="1">
    <location>
        <begin position="42"/>
        <end position="62"/>
    </location>
</feature>
<dbReference type="RefSeq" id="WP_111436843.1">
    <property type="nucleotide sequence ID" value="NZ_JACIGG010000042.1"/>
</dbReference>
<feature type="transmembrane region" description="Helical" evidence="1">
    <location>
        <begin position="318"/>
        <end position="340"/>
    </location>
</feature>
<dbReference type="OrthoDB" id="9792424at2"/>
<gene>
    <name evidence="2" type="ORF">CH339_23340</name>
</gene>
<dbReference type="InterPro" id="IPR004711">
    <property type="entry name" value="Benzoate_Transporter"/>
</dbReference>
<dbReference type="AlphaFoldDB" id="A0A327JCZ9"/>
<reference evidence="2 3" key="1">
    <citation type="submission" date="2017-07" db="EMBL/GenBank/DDBJ databases">
        <title>Draft Genome Sequences of Select Purple Nonsulfur Bacteria.</title>
        <authorList>
            <person name="Lasarre B."/>
            <person name="Mckinlay J.B."/>
        </authorList>
    </citation>
    <scope>NUCLEOTIDE SEQUENCE [LARGE SCALE GENOMIC DNA]</scope>
    <source>
        <strain evidence="2 3">DSM 11290</strain>
    </source>
</reference>
<feature type="transmembrane region" description="Helical" evidence="1">
    <location>
        <begin position="352"/>
        <end position="381"/>
    </location>
</feature>
<keyword evidence="1" id="KW-0812">Transmembrane</keyword>
<protein>
    <submittedName>
        <fullName evidence="2">Benzoate transporter</fullName>
    </submittedName>
</protein>
<evidence type="ECO:0000313" key="3">
    <source>
        <dbReference type="Proteomes" id="UP000249299"/>
    </source>
</evidence>
<comment type="caution">
    <text evidence="2">The sequence shown here is derived from an EMBL/GenBank/DDBJ whole genome shotgun (WGS) entry which is preliminary data.</text>
</comment>
<feature type="transmembrane region" description="Helical" evidence="1">
    <location>
        <begin position="288"/>
        <end position="312"/>
    </location>
</feature>
<dbReference type="PANTHER" id="PTHR30199">
    <property type="entry name" value="MFS FAMILY TRANSPORTER, PREDICTED SUBSTRATE BENZOATE"/>
    <property type="match status" value="1"/>
</dbReference>
<accession>A0A327JCZ9</accession>
<name>A0A327JCZ9_9HYPH</name>
<keyword evidence="1" id="KW-1133">Transmembrane helix</keyword>
<feature type="transmembrane region" description="Helical" evidence="1">
    <location>
        <begin position="172"/>
        <end position="195"/>
    </location>
</feature>
<proteinExistence type="predicted"/>
<evidence type="ECO:0000256" key="1">
    <source>
        <dbReference type="SAM" id="Phobius"/>
    </source>
</evidence>
<evidence type="ECO:0000313" key="2">
    <source>
        <dbReference type="EMBL" id="RAI23096.1"/>
    </source>
</evidence>
<dbReference type="Pfam" id="PF03594">
    <property type="entry name" value="BenE"/>
    <property type="match status" value="1"/>
</dbReference>
<dbReference type="Proteomes" id="UP000249299">
    <property type="component" value="Unassembled WGS sequence"/>
</dbReference>
<keyword evidence="3" id="KW-1185">Reference proteome</keyword>
<organism evidence="2 3">
    <name type="scientific">Rhodobium orientis</name>
    <dbReference type="NCBI Taxonomy" id="34017"/>
    <lineage>
        <taxon>Bacteria</taxon>
        <taxon>Pseudomonadati</taxon>
        <taxon>Pseudomonadota</taxon>
        <taxon>Alphaproteobacteria</taxon>
        <taxon>Hyphomicrobiales</taxon>
        <taxon>Rhodobiaceae</taxon>
        <taxon>Rhodobium</taxon>
    </lineage>
</organism>
<keyword evidence="1" id="KW-0472">Membrane</keyword>
<feature type="transmembrane region" description="Helical" evidence="1">
    <location>
        <begin position="201"/>
        <end position="221"/>
    </location>
</feature>
<dbReference type="GO" id="GO:0042925">
    <property type="term" value="F:benzoate transmembrane transporter activity"/>
    <property type="evidence" value="ECO:0007669"/>
    <property type="project" value="InterPro"/>
</dbReference>
<dbReference type="NCBIfam" id="TIGR00843">
    <property type="entry name" value="benE"/>
    <property type="match status" value="1"/>
</dbReference>
<feature type="transmembrane region" description="Helical" evidence="1">
    <location>
        <begin position="147"/>
        <end position="165"/>
    </location>
</feature>
<dbReference type="GO" id="GO:0005886">
    <property type="term" value="C:plasma membrane"/>
    <property type="evidence" value="ECO:0007669"/>
    <property type="project" value="TreeGrafter"/>
</dbReference>
<feature type="transmembrane region" description="Helical" evidence="1">
    <location>
        <begin position="92"/>
        <end position="110"/>
    </location>
</feature>